<keyword evidence="3" id="KW-0997">Cell inner membrane</keyword>
<evidence type="ECO:0000256" key="4">
    <source>
        <dbReference type="ARBA" id="ARBA00022692"/>
    </source>
</evidence>
<dbReference type="PANTHER" id="PTHR47529:SF1">
    <property type="entry name" value="PERIPLASMIC CHAPERONE PPID"/>
    <property type="match status" value="1"/>
</dbReference>
<sequence>MAVLNKIRQRSLVLILVIALALFSFVIGDLFKNSDALTGTPQDIIATVNGEDIKRDAFMFSVQNMQQRVGPTTTETQVKNSVYSNELRRIILNTELDKLGLSVEKDQMRELLKNSFESYPEFQNSDSIFDVNRLNAFISNLKDIQPESAPLGNLLVNYASWTDNEQSLANTAMTQSYYNLIKAGVGATIAEAEDEYEADAKTLDINYVQIPYTSIADSLVTVTKSEIEAYMKAHEDEYKVEATREILFVEFREDASKEDEDAIKEELLTLKNDKVEFNENTKKADTILGFDNTKNIEAFVNSYSDIKYADEFSRASQLGVAKDSLLNAEVGSYYGPYKDGIYYKYSKVLAKASLPDSVKVRHILIPYVGAQAAGPDIIQTADEAKVTADSIYNVVRRSRSKFKNLLELSSDKVSNENDGVIEFAYNQSFAPEFKSYSFDNKKGDMGVVETSFGYHIVEILDQTEFNNTAKVATIARKIEASEKTIDDVFNAKSKFEIAAETTEFNDLAKEKGLTVRTSTFKELEENIPGLGSQRQVVRWAFEDDIKVGDYKSFPISGVGFIVAKLVDINKEGLMSVENATTPVLVEVRKEKKAEMIRAKISASTLADIANNQGQTVRTAAALTEKNTTLSGAGIEPKVVGAAFGLAQGAISKPIDGERGVYILQVNKITEAPKLENYAAIIARLGNALKNTVQNKVYTALEAAAEIDDNRAKTVY</sequence>
<dbReference type="RefSeq" id="WP_227475600.1">
    <property type="nucleotide sequence ID" value="NZ_JAFMPT010000001.1"/>
</dbReference>
<name>A0ABS8EJ10_9FLAO</name>
<dbReference type="InterPro" id="IPR000297">
    <property type="entry name" value="PPIase_PpiC"/>
</dbReference>
<dbReference type="SUPFAM" id="SSF109998">
    <property type="entry name" value="Triger factor/SurA peptide-binding domain-like"/>
    <property type="match status" value="1"/>
</dbReference>
<evidence type="ECO:0000313" key="13">
    <source>
        <dbReference type="EMBL" id="MCC1483179.1"/>
    </source>
</evidence>
<comment type="subcellular location">
    <subcellularLocation>
        <location evidence="1">Cell inner membrane</location>
        <topology evidence="1">Single-pass type II membrane protein</topology>
        <orientation evidence="1">Periplasmic side</orientation>
    </subcellularLocation>
</comment>
<reference evidence="13" key="1">
    <citation type="submission" date="2021-03" db="EMBL/GenBank/DDBJ databases">
        <authorList>
            <person name="Ping X."/>
        </authorList>
    </citation>
    <scope>NUCLEOTIDE SEQUENCE</scope>
    <source>
        <strain evidence="13">E313</strain>
    </source>
</reference>
<dbReference type="Proteomes" id="UP000778797">
    <property type="component" value="Unassembled WGS sequence"/>
</dbReference>
<protein>
    <recommendedName>
        <fullName evidence="9">Periplasmic chaperone PpiD</fullName>
    </recommendedName>
    <alternativeName>
        <fullName evidence="10">Periplasmic folding chaperone</fullName>
    </alternativeName>
</protein>
<evidence type="ECO:0000256" key="9">
    <source>
        <dbReference type="ARBA" id="ARBA00040743"/>
    </source>
</evidence>
<dbReference type="Gene3D" id="3.10.50.40">
    <property type="match status" value="2"/>
</dbReference>
<dbReference type="Pfam" id="PF13623">
    <property type="entry name" value="SurA_N_2"/>
    <property type="match status" value="1"/>
</dbReference>
<dbReference type="SUPFAM" id="SSF54534">
    <property type="entry name" value="FKBP-like"/>
    <property type="match status" value="1"/>
</dbReference>
<dbReference type="EMBL" id="JAFMPT010000001">
    <property type="protein sequence ID" value="MCC1483179.1"/>
    <property type="molecule type" value="Genomic_DNA"/>
</dbReference>
<evidence type="ECO:0000256" key="10">
    <source>
        <dbReference type="ARBA" id="ARBA00042775"/>
    </source>
</evidence>
<evidence type="ECO:0000256" key="5">
    <source>
        <dbReference type="ARBA" id="ARBA00022989"/>
    </source>
</evidence>
<accession>A0ABS8EJ10</accession>
<keyword evidence="7" id="KW-0143">Chaperone</keyword>
<evidence type="ECO:0000256" key="11">
    <source>
        <dbReference type="PROSITE-ProRule" id="PRU00278"/>
    </source>
</evidence>
<organism evidence="13 14">
    <name type="scientific">Winogradskyella immobilis</name>
    <dbReference type="NCBI Taxonomy" id="2816852"/>
    <lineage>
        <taxon>Bacteria</taxon>
        <taxon>Pseudomonadati</taxon>
        <taxon>Bacteroidota</taxon>
        <taxon>Flavobacteriia</taxon>
        <taxon>Flavobacteriales</taxon>
        <taxon>Flavobacteriaceae</taxon>
        <taxon>Winogradskyella</taxon>
    </lineage>
</organism>
<proteinExistence type="inferred from homology"/>
<comment type="similarity">
    <text evidence="8">Belongs to the PpiD chaperone family.</text>
</comment>
<keyword evidence="11" id="KW-0413">Isomerase</keyword>
<keyword evidence="6" id="KW-0472">Membrane</keyword>
<evidence type="ECO:0000256" key="2">
    <source>
        <dbReference type="ARBA" id="ARBA00022475"/>
    </source>
</evidence>
<keyword evidence="14" id="KW-1185">Reference proteome</keyword>
<keyword evidence="2" id="KW-1003">Cell membrane</keyword>
<dbReference type="InterPro" id="IPR027304">
    <property type="entry name" value="Trigger_fact/SurA_dom_sf"/>
</dbReference>
<evidence type="ECO:0000313" key="14">
    <source>
        <dbReference type="Proteomes" id="UP000778797"/>
    </source>
</evidence>
<dbReference type="Pfam" id="PF13616">
    <property type="entry name" value="Rotamase_3"/>
    <property type="match status" value="1"/>
</dbReference>
<dbReference type="PROSITE" id="PS50198">
    <property type="entry name" value="PPIC_PPIASE_2"/>
    <property type="match status" value="1"/>
</dbReference>
<dbReference type="InterPro" id="IPR046357">
    <property type="entry name" value="PPIase_dom_sf"/>
</dbReference>
<evidence type="ECO:0000256" key="1">
    <source>
        <dbReference type="ARBA" id="ARBA00004382"/>
    </source>
</evidence>
<feature type="domain" description="PpiC" evidence="12">
    <location>
        <begin position="355"/>
        <end position="461"/>
    </location>
</feature>
<evidence type="ECO:0000259" key="12">
    <source>
        <dbReference type="PROSITE" id="PS50198"/>
    </source>
</evidence>
<comment type="caution">
    <text evidence="13">The sequence shown here is derived from an EMBL/GenBank/DDBJ whole genome shotgun (WGS) entry which is preliminary data.</text>
</comment>
<evidence type="ECO:0000256" key="6">
    <source>
        <dbReference type="ARBA" id="ARBA00023136"/>
    </source>
</evidence>
<evidence type="ECO:0000256" key="3">
    <source>
        <dbReference type="ARBA" id="ARBA00022519"/>
    </source>
</evidence>
<evidence type="ECO:0000256" key="7">
    <source>
        <dbReference type="ARBA" id="ARBA00023186"/>
    </source>
</evidence>
<keyword evidence="5" id="KW-1133">Transmembrane helix</keyword>
<gene>
    <name evidence="13" type="ORF">J1C55_01135</name>
</gene>
<keyword evidence="4" id="KW-0812">Transmembrane</keyword>
<keyword evidence="11" id="KW-0697">Rotamase</keyword>
<dbReference type="PANTHER" id="PTHR47529">
    <property type="entry name" value="PEPTIDYL-PROLYL CIS-TRANS ISOMERASE D"/>
    <property type="match status" value="1"/>
</dbReference>
<dbReference type="InterPro" id="IPR052029">
    <property type="entry name" value="PpiD_chaperone"/>
</dbReference>
<dbReference type="Pfam" id="PF13145">
    <property type="entry name" value="Rotamase_2"/>
    <property type="match status" value="1"/>
</dbReference>
<evidence type="ECO:0000256" key="8">
    <source>
        <dbReference type="ARBA" id="ARBA00038408"/>
    </source>
</evidence>
<reference evidence="13" key="2">
    <citation type="submission" date="2021-10" db="EMBL/GenBank/DDBJ databases">
        <title>Genome of Winogradskyella sp. E313.</title>
        <authorList>
            <person name="Zhou Y."/>
        </authorList>
    </citation>
    <scope>NUCLEOTIDE SEQUENCE</scope>
    <source>
        <strain evidence="13">E313</strain>
    </source>
</reference>